<dbReference type="PANTHER" id="PTHR43798:SF31">
    <property type="entry name" value="AB HYDROLASE SUPERFAMILY PROTEIN YCLE"/>
    <property type="match status" value="1"/>
</dbReference>
<protein>
    <submittedName>
        <fullName evidence="3">Pimeloyl-ACP methyl ester carboxylesterase</fullName>
    </submittedName>
</protein>
<evidence type="ECO:0000259" key="2">
    <source>
        <dbReference type="Pfam" id="PF00561"/>
    </source>
</evidence>
<sequence length="259" mass="26976">MEPVVLPHTIRGAGPHGVLALHGWFGDRASFEPLLAHADGERFTYAAPDQRGYGDARGIEGGYTTAEVAADALALADHLGWTTFSVVGHSMGGKVAQNIVALAPERVRAIVGVSPVPAAGAGLDSDAWALFRGAVDDPSARRAIINLTTGDRLPAVWLEAMVATSLARSTTAAFAAYLEDWAGTDFHESVKGSPVPALAVAGAHDPALSPDVMRATWMEWFPNARLCVLQDAGHYAMDETPLALLAAVEDFLASAGAAG</sequence>
<evidence type="ECO:0000313" key="4">
    <source>
        <dbReference type="Proteomes" id="UP000572051"/>
    </source>
</evidence>
<dbReference type="PRINTS" id="PR00111">
    <property type="entry name" value="ABHYDROLASE"/>
</dbReference>
<keyword evidence="4" id="KW-1185">Reference proteome</keyword>
<gene>
    <name evidence="3" type="ORF">HNR10_002508</name>
</gene>
<reference evidence="3 4" key="1">
    <citation type="submission" date="2020-07" db="EMBL/GenBank/DDBJ databases">
        <title>Sequencing the genomes of 1000 actinobacteria strains.</title>
        <authorList>
            <person name="Klenk H.-P."/>
        </authorList>
    </citation>
    <scope>NUCLEOTIDE SEQUENCE [LARGE SCALE GENOMIC DNA]</scope>
    <source>
        <strain evidence="3 4">DSM 44442</strain>
    </source>
</reference>
<organism evidence="3 4">
    <name type="scientific">Nocardiopsis aegyptia</name>
    <dbReference type="NCBI Taxonomy" id="220378"/>
    <lineage>
        <taxon>Bacteria</taxon>
        <taxon>Bacillati</taxon>
        <taxon>Actinomycetota</taxon>
        <taxon>Actinomycetes</taxon>
        <taxon>Streptosporangiales</taxon>
        <taxon>Nocardiopsidaceae</taxon>
        <taxon>Nocardiopsis</taxon>
    </lineage>
</organism>
<dbReference type="Proteomes" id="UP000572051">
    <property type="component" value="Unassembled WGS sequence"/>
</dbReference>
<comment type="caution">
    <text evidence="3">The sequence shown here is derived from an EMBL/GenBank/DDBJ whole genome shotgun (WGS) entry which is preliminary data.</text>
</comment>
<proteinExistence type="predicted"/>
<dbReference type="GO" id="GO:0016787">
    <property type="term" value="F:hydrolase activity"/>
    <property type="evidence" value="ECO:0007669"/>
    <property type="project" value="UniProtKB-KW"/>
</dbReference>
<evidence type="ECO:0000313" key="3">
    <source>
        <dbReference type="EMBL" id="NYJ34627.1"/>
    </source>
</evidence>
<dbReference type="Pfam" id="PF00561">
    <property type="entry name" value="Abhydrolase_1"/>
    <property type="match status" value="1"/>
</dbReference>
<dbReference type="PANTHER" id="PTHR43798">
    <property type="entry name" value="MONOACYLGLYCEROL LIPASE"/>
    <property type="match status" value="1"/>
</dbReference>
<accession>A0A7Z0EM34</accession>
<dbReference type="InterPro" id="IPR050266">
    <property type="entry name" value="AB_hydrolase_sf"/>
</dbReference>
<feature type="domain" description="AB hydrolase-1" evidence="2">
    <location>
        <begin position="18"/>
        <end position="239"/>
    </location>
</feature>
<dbReference type="RefSeq" id="WP_312889228.1">
    <property type="nucleotide sequence ID" value="NZ_JACCFS010000001.1"/>
</dbReference>
<dbReference type="Gene3D" id="3.40.50.1820">
    <property type="entry name" value="alpha/beta hydrolase"/>
    <property type="match status" value="1"/>
</dbReference>
<dbReference type="SUPFAM" id="SSF53474">
    <property type="entry name" value="alpha/beta-Hydrolases"/>
    <property type="match status" value="1"/>
</dbReference>
<evidence type="ECO:0000256" key="1">
    <source>
        <dbReference type="ARBA" id="ARBA00022801"/>
    </source>
</evidence>
<dbReference type="AlphaFoldDB" id="A0A7Z0EM34"/>
<keyword evidence="1" id="KW-0378">Hydrolase</keyword>
<dbReference type="InterPro" id="IPR000073">
    <property type="entry name" value="AB_hydrolase_1"/>
</dbReference>
<dbReference type="GO" id="GO:0016020">
    <property type="term" value="C:membrane"/>
    <property type="evidence" value="ECO:0007669"/>
    <property type="project" value="TreeGrafter"/>
</dbReference>
<name>A0A7Z0EM34_9ACTN</name>
<dbReference type="EMBL" id="JACCFS010000001">
    <property type="protein sequence ID" value="NYJ34627.1"/>
    <property type="molecule type" value="Genomic_DNA"/>
</dbReference>
<dbReference type="InterPro" id="IPR029058">
    <property type="entry name" value="AB_hydrolase_fold"/>
</dbReference>